<dbReference type="OMA" id="HANSIRK"/>
<protein>
    <submittedName>
        <fullName evidence="2">Uncharacterized protein</fullName>
    </submittedName>
</protein>
<dbReference type="RefSeq" id="XP_002785443.1">
    <property type="nucleotide sequence ID" value="XM_002785397.1"/>
</dbReference>
<proteinExistence type="predicted"/>
<evidence type="ECO:0000256" key="1">
    <source>
        <dbReference type="SAM" id="Phobius"/>
    </source>
</evidence>
<dbReference type="EMBL" id="GG672192">
    <property type="protein sequence ID" value="EER17239.1"/>
    <property type="molecule type" value="Genomic_DNA"/>
</dbReference>
<dbReference type="AlphaFoldDB" id="C5KE27"/>
<sequence length="422" mass="47696">MECRISDLTELDGPFEGDEMTPSVCKRGGHCVEGMRSLMCSACESGWHRSNSYTQCERCNDEAALHRSTIALYLLFYSCAIIVITKFTVDAAASIRRPIHSVICKVALNYWLALSVLNRFDITQIKMYEWNVALGEALRNVFVPQWVGAVMKTIVFWKGELPWISVKAAIMCLMPHQNDRYISIGVFYLVLPFLLLSVVTVLSALGLAIRRVCKAMFKFSRSLGKSGPGPIGFMRRTAHMSVEAFSRNLNNEPRLLSIWRVFDGATIGVAPRFISFMHDMIPVYVTTLYLIWSPVTDTMLELLECEIFEIPMASGAKMLSRRWVVDPDLVCYSGMHTSLTAIAVIGLLVWTVGAPVLGLYILYRGRATSRLNDAQFLRRYGFLYLGFEEHCWYWEALKRAQALAYGVVSTWPLGDVKARLVM</sequence>
<name>C5KE27_PERM5</name>
<feature type="transmembrane region" description="Helical" evidence="1">
    <location>
        <begin position="181"/>
        <end position="209"/>
    </location>
</feature>
<accession>C5KE27</accession>
<dbReference type="PANTHER" id="PTHR11319">
    <property type="entry name" value="G PROTEIN-COUPLED RECEPTOR-RELATED"/>
    <property type="match status" value="1"/>
</dbReference>
<feature type="transmembrane region" description="Helical" evidence="1">
    <location>
        <begin position="339"/>
        <end position="363"/>
    </location>
</feature>
<reference evidence="2 3" key="1">
    <citation type="submission" date="2008-07" db="EMBL/GenBank/DDBJ databases">
        <authorList>
            <person name="El-Sayed N."/>
            <person name="Caler E."/>
            <person name="Inman J."/>
            <person name="Amedeo P."/>
            <person name="Hass B."/>
            <person name="Wortman J."/>
        </authorList>
    </citation>
    <scope>NUCLEOTIDE SEQUENCE [LARGE SCALE GENOMIC DNA]</scope>
    <source>
        <strain evidence="3">ATCC 50983 / TXsc</strain>
    </source>
</reference>
<keyword evidence="1" id="KW-1133">Transmembrane helix</keyword>
<keyword evidence="3" id="KW-1185">Reference proteome</keyword>
<dbReference type="OrthoDB" id="411811at2759"/>
<keyword evidence="1" id="KW-0472">Membrane</keyword>
<gene>
    <name evidence="2" type="ORF">Pmar_PMAR005760</name>
</gene>
<dbReference type="InParanoid" id="C5KE27"/>
<dbReference type="Proteomes" id="UP000007800">
    <property type="component" value="Unassembled WGS sequence"/>
</dbReference>
<keyword evidence="1" id="KW-0812">Transmembrane</keyword>
<dbReference type="PANTHER" id="PTHR11319:SF35">
    <property type="entry name" value="OUTER MEMBRANE PROTEIN PMPC-RELATED"/>
    <property type="match status" value="1"/>
</dbReference>
<dbReference type="GeneID" id="9053560"/>
<organism evidence="3">
    <name type="scientific">Perkinsus marinus (strain ATCC 50983 / TXsc)</name>
    <dbReference type="NCBI Taxonomy" id="423536"/>
    <lineage>
        <taxon>Eukaryota</taxon>
        <taxon>Sar</taxon>
        <taxon>Alveolata</taxon>
        <taxon>Perkinsozoa</taxon>
        <taxon>Perkinsea</taxon>
        <taxon>Perkinsida</taxon>
        <taxon>Perkinsidae</taxon>
        <taxon>Perkinsus</taxon>
    </lineage>
</organism>
<feature type="transmembrane region" description="Helical" evidence="1">
    <location>
        <begin position="70"/>
        <end position="89"/>
    </location>
</feature>
<feature type="transmembrane region" description="Helical" evidence="1">
    <location>
        <begin position="273"/>
        <end position="292"/>
    </location>
</feature>
<evidence type="ECO:0000313" key="3">
    <source>
        <dbReference type="Proteomes" id="UP000007800"/>
    </source>
</evidence>
<evidence type="ECO:0000313" key="2">
    <source>
        <dbReference type="EMBL" id="EER17239.1"/>
    </source>
</evidence>